<dbReference type="AlphaFoldDB" id="A0A0F0CTT3"/>
<protein>
    <submittedName>
        <fullName evidence="2">Glycosyl transferase family 2</fullName>
        <ecNumber evidence="2">2.-.-.-</ecNumber>
    </submittedName>
</protein>
<keyword evidence="3" id="KW-1185">Reference proteome</keyword>
<evidence type="ECO:0000313" key="3">
    <source>
        <dbReference type="Proteomes" id="UP000033428"/>
    </source>
</evidence>
<dbReference type="EMBL" id="JYNY01000232">
    <property type="protein sequence ID" value="KJJ84956.1"/>
    <property type="molecule type" value="Genomic_DNA"/>
</dbReference>
<dbReference type="PANTHER" id="PTHR48090">
    <property type="entry name" value="UNDECAPRENYL-PHOSPHATE 4-DEOXY-4-FORMAMIDO-L-ARABINOSE TRANSFERASE-RELATED"/>
    <property type="match status" value="1"/>
</dbReference>
<keyword evidence="2" id="KW-0808">Transferase</keyword>
<proteinExistence type="predicted"/>
<dbReference type="PANTHER" id="PTHR48090:SF7">
    <property type="entry name" value="RFBJ PROTEIN"/>
    <property type="match status" value="1"/>
</dbReference>
<dbReference type="Pfam" id="PF00535">
    <property type="entry name" value="Glycos_transf_2"/>
    <property type="match status" value="1"/>
</dbReference>
<dbReference type="Proteomes" id="UP000033428">
    <property type="component" value="Unassembled WGS sequence"/>
</dbReference>
<dbReference type="InterPro" id="IPR050256">
    <property type="entry name" value="Glycosyltransferase_2"/>
</dbReference>
<dbReference type="CDD" id="cd04179">
    <property type="entry name" value="DPM_DPG-synthase_like"/>
    <property type="match status" value="1"/>
</dbReference>
<gene>
    <name evidence="2" type="ORF">OMAG_001186</name>
</gene>
<dbReference type="Gene3D" id="3.90.550.10">
    <property type="entry name" value="Spore Coat Polysaccharide Biosynthesis Protein SpsA, Chain A"/>
    <property type="match status" value="1"/>
</dbReference>
<sequence>MKLSILIPVYNEINTIETIIKKVQAVEVEKEIVLVDDCSKDGTREYLKKVYGSGKANVKVIYHEKNQGKGTAVRTALSNASGKYVVIQDADLEYDPLDLKALLVLAEKNNKDAIFGSRFLKTWKATTLPHYLINKFLTELSNILFGGRLTDMETCYKMVKTDIMKSLNLRANRFELEPEITAKLLKRKCDIAEVPIYYKSRSYKEGKKINWRDGVHALVAILKLKFKGTL</sequence>
<dbReference type="EC" id="2.-.-.-" evidence="2"/>
<comment type="caution">
    <text evidence="2">The sequence shown here is derived from an EMBL/GenBank/DDBJ whole genome shotgun (WGS) entry which is preliminary data.</text>
</comment>
<reference evidence="2 3" key="1">
    <citation type="submission" date="2015-02" db="EMBL/GenBank/DDBJ databases">
        <title>Single-cell genomics of uncultivated deep-branching MTB reveals a conserved set of magnetosome genes.</title>
        <authorList>
            <person name="Kolinko S."/>
            <person name="Richter M."/>
            <person name="Glockner F.O."/>
            <person name="Brachmann A."/>
            <person name="Schuler D."/>
        </authorList>
    </citation>
    <scope>NUCLEOTIDE SEQUENCE [LARGE SCALE GENOMIC DNA]</scope>
    <source>
        <strain evidence="2">SKK-01</strain>
    </source>
</reference>
<dbReference type="InterPro" id="IPR029044">
    <property type="entry name" value="Nucleotide-diphossugar_trans"/>
</dbReference>
<dbReference type="SUPFAM" id="SSF53448">
    <property type="entry name" value="Nucleotide-diphospho-sugar transferases"/>
    <property type="match status" value="1"/>
</dbReference>
<organism evidence="2 3">
    <name type="scientific">Candidatus Omnitrophus magneticus</name>
    <dbReference type="NCBI Taxonomy" id="1609969"/>
    <lineage>
        <taxon>Bacteria</taxon>
        <taxon>Pseudomonadati</taxon>
        <taxon>Candidatus Omnitrophota</taxon>
        <taxon>Candidatus Omnitrophus</taxon>
    </lineage>
</organism>
<evidence type="ECO:0000313" key="2">
    <source>
        <dbReference type="EMBL" id="KJJ84956.1"/>
    </source>
</evidence>
<feature type="domain" description="Glycosyltransferase 2-like" evidence="1">
    <location>
        <begin position="4"/>
        <end position="164"/>
    </location>
</feature>
<dbReference type="GO" id="GO:0016740">
    <property type="term" value="F:transferase activity"/>
    <property type="evidence" value="ECO:0007669"/>
    <property type="project" value="UniProtKB-KW"/>
</dbReference>
<dbReference type="InterPro" id="IPR001173">
    <property type="entry name" value="Glyco_trans_2-like"/>
</dbReference>
<name>A0A0F0CTT3_9BACT</name>
<evidence type="ECO:0000259" key="1">
    <source>
        <dbReference type="Pfam" id="PF00535"/>
    </source>
</evidence>
<accession>A0A0F0CTT3</accession>